<evidence type="ECO:0000256" key="15">
    <source>
        <dbReference type="ARBA" id="ARBA00060240"/>
    </source>
</evidence>
<dbReference type="GO" id="GO:0015232">
    <property type="term" value="F:heme transmembrane transporter activity"/>
    <property type="evidence" value="ECO:0007669"/>
    <property type="project" value="UniProtKB-ARBA"/>
</dbReference>
<evidence type="ECO:0000256" key="10">
    <source>
        <dbReference type="ARBA" id="ARBA00023180"/>
    </source>
</evidence>
<dbReference type="EMBL" id="KB202953">
    <property type="protein sequence ID" value="ESO87343.1"/>
    <property type="molecule type" value="Genomic_DNA"/>
</dbReference>
<feature type="transmembrane region" description="Helical" evidence="18">
    <location>
        <begin position="294"/>
        <end position="314"/>
    </location>
</feature>
<feature type="transmembrane region" description="Helical" evidence="18">
    <location>
        <begin position="161"/>
        <end position="180"/>
    </location>
</feature>
<comment type="similarity">
    <text evidence="14">Belongs to the major facilitator superfamily. Feline leukemia virus subgroup C receptor (TC 2.A.1.28.1) family.</text>
</comment>
<dbReference type="Gene3D" id="1.20.1250.20">
    <property type="entry name" value="MFS general substrate transporter like domains"/>
    <property type="match status" value="2"/>
</dbReference>
<dbReference type="CDD" id="cd17398">
    <property type="entry name" value="MFS_FLVCR_like"/>
    <property type="match status" value="1"/>
</dbReference>
<dbReference type="KEGG" id="lgi:LOTGIDRAFT_210705"/>
<dbReference type="GO" id="GO:0031966">
    <property type="term" value="C:mitochondrial membrane"/>
    <property type="evidence" value="ECO:0007669"/>
    <property type="project" value="UniProtKB-ARBA"/>
</dbReference>
<evidence type="ECO:0000256" key="4">
    <source>
        <dbReference type="ARBA" id="ARBA00022553"/>
    </source>
</evidence>
<dbReference type="RefSeq" id="XP_009062286.1">
    <property type="nucleotide sequence ID" value="XM_009064038.1"/>
</dbReference>
<keyword evidence="7" id="KW-0265">Erythrocyte maturation</keyword>
<evidence type="ECO:0000256" key="5">
    <source>
        <dbReference type="ARBA" id="ARBA00022692"/>
    </source>
</evidence>
<keyword evidence="5 18" id="KW-0812">Transmembrane</keyword>
<feature type="transmembrane region" description="Helical" evidence="18">
    <location>
        <begin position="348"/>
        <end position="368"/>
    </location>
</feature>
<dbReference type="GeneID" id="20246241"/>
<evidence type="ECO:0000256" key="7">
    <source>
        <dbReference type="ARBA" id="ARBA00023057"/>
    </source>
</evidence>
<comment type="catalytic activity">
    <reaction evidence="12">
        <text>choline(out) = choline(in)</text>
        <dbReference type="Rhea" id="RHEA:32751"/>
        <dbReference type="ChEBI" id="CHEBI:15354"/>
    </reaction>
</comment>
<evidence type="ECO:0000256" key="16">
    <source>
        <dbReference type="ARBA" id="ARBA00068050"/>
    </source>
</evidence>
<dbReference type="GO" id="GO:0020037">
    <property type="term" value="F:heme binding"/>
    <property type="evidence" value="ECO:0007669"/>
    <property type="project" value="TreeGrafter"/>
</dbReference>
<feature type="transmembrane region" description="Helical" evidence="18">
    <location>
        <begin position="200"/>
        <end position="220"/>
    </location>
</feature>
<feature type="transmembrane region" description="Helical" evidence="18">
    <location>
        <begin position="71"/>
        <end position="93"/>
    </location>
</feature>
<dbReference type="InterPro" id="IPR020846">
    <property type="entry name" value="MFS_dom"/>
</dbReference>
<dbReference type="InterPro" id="IPR049680">
    <property type="entry name" value="FLVCR1-2_SLC49-like"/>
</dbReference>
<dbReference type="GO" id="GO:0043249">
    <property type="term" value="P:erythrocyte maturation"/>
    <property type="evidence" value="ECO:0007669"/>
    <property type="project" value="UniProtKB-KW"/>
</dbReference>
<evidence type="ECO:0000256" key="1">
    <source>
        <dbReference type="ARBA" id="ARBA00004651"/>
    </source>
</evidence>
<evidence type="ECO:0000313" key="20">
    <source>
        <dbReference type="EMBL" id="ESO87343.1"/>
    </source>
</evidence>
<evidence type="ECO:0000256" key="8">
    <source>
        <dbReference type="ARBA" id="ARBA00023136"/>
    </source>
</evidence>
<evidence type="ECO:0000256" key="9">
    <source>
        <dbReference type="ARBA" id="ARBA00023170"/>
    </source>
</evidence>
<dbReference type="PANTHER" id="PTHR10924:SF4">
    <property type="entry name" value="GH15861P"/>
    <property type="match status" value="1"/>
</dbReference>
<dbReference type="CTD" id="20246241"/>
<evidence type="ECO:0000256" key="3">
    <source>
        <dbReference type="ARBA" id="ARBA00022475"/>
    </source>
</evidence>
<accession>V3Z8Y4</accession>
<dbReference type="OMA" id="TRPGNIF"/>
<evidence type="ECO:0000256" key="14">
    <source>
        <dbReference type="ARBA" id="ARBA00046338"/>
    </source>
</evidence>
<protein>
    <recommendedName>
        <fullName evidence="16">Choline/ethanolamine transporter FLVCR1</fullName>
    </recommendedName>
    <alternativeName>
        <fullName evidence="17">Heme transporter FLVCR1</fullName>
    </alternativeName>
</protein>
<organism evidence="20 21">
    <name type="scientific">Lottia gigantea</name>
    <name type="common">Giant owl limpet</name>
    <dbReference type="NCBI Taxonomy" id="225164"/>
    <lineage>
        <taxon>Eukaryota</taxon>
        <taxon>Metazoa</taxon>
        <taxon>Spiralia</taxon>
        <taxon>Lophotrochozoa</taxon>
        <taxon>Mollusca</taxon>
        <taxon>Gastropoda</taxon>
        <taxon>Patellogastropoda</taxon>
        <taxon>Lottioidea</taxon>
        <taxon>Lottiidae</taxon>
        <taxon>Lottia</taxon>
    </lineage>
</organism>
<dbReference type="SUPFAM" id="SSF103473">
    <property type="entry name" value="MFS general substrate transporter"/>
    <property type="match status" value="1"/>
</dbReference>
<reference evidence="20 21" key="1">
    <citation type="journal article" date="2013" name="Nature">
        <title>Insights into bilaterian evolution from three spiralian genomes.</title>
        <authorList>
            <person name="Simakov O."/>
            <person name="Marletaz F."/>
            <person name="Cho S.J."/>
            <person name="Edsinger-Gonzales E."/>
            <person name="Havlak P."/>
            <person name="Hellsten U."/>
            <person name="Kuo D.H."/>
            <person name="Larsson T."/>
            <person name="Lv J."/>
            <person name="Arendt D."/>
            <person name="Savage R."/>
            <person name="Osoegawa K."/>
            <person name="de Jong P."/>
            <person name="Grimwood J."/>
            <person name="Chapman J.A."/>
            <person name="Shapiro H."/>
            <person name="Aerts A."/>
            <person name="Otillar R.P."/>
            <person name="Terry A.Y."/>
            <person name="Boore J.L."/>
            <person name="Grigoriev I.V."/>
            <person name="Lindberg D.R."/>
            <person name="Seaver E.C."/>
            <person name="Weisblat D.A."/>
            <person name="Putnam N.H."/>
            <person name="Rokhsar D.S."/>
        </authorList>
    </citation>
    <scope>NUCLEOTIDE SEQUENCE [LARGE SCALE GENOMIC DNA]</scope>
</reference>
<dbReference type="Proteomes" id="UP000030746">
    <property type="component" value="Unassembled WGS sequence"/>
</dbReference>
<evidence type="ECO:0000256" key="6">
    <source>
        <dbReference type="ARBA" id="ARBA00022989"/>
    </source>
</evidence>
<comment type="catalytic activity">
    <reaction evidence="13">
        <text>ethanolamine(in) = ethanolamine(out)</text>
        <dbReference type="Rhea" id="RHEA:32747"/>
        <dbReference type="ChEBI" id="CHEBI:57603"/>
    </reaction>
</comment>
<keyword evidence="3" id="KW-1003">Cell membrane</keyword>
<dbReference type="Pfam" id="PF07690">
    <property type="entry name" value="MFS_1"/>
    <property type="match status" value="1"/>
</dbReference>
<keyword evidence="4" id="KW-0597">Phosphoprotein</keyword>
<evidence type="ECO:0000256" key="18">
    <source>
        <dbReference type="SAM" id="Phobius"/>
    </source>
</evidence>
<sequence>MESKNSSEADENGVQDGVKVYKRRWLMLGLFSVYSFINGYQWIHLSIIGNIIERYYNESLPSDEFHRQTTIDWLATSYLAIYVPLIIPGIWLLNKYGLKVNILLGAVINALGAWIKCIGLAPDRFYLVMIGQWFCAICDAFVVSFPPFLSAVWFGPNELSTATAIGVFGNQLGIAVGFLLPPVMVPNSPDIAEVRQGLEIMYYSCAACSTLIVLLIIIFFKKEPSIPPSHAQLYLKEKTEDYHYGRSLKELFKQPSFDLLAISYGIITGVYYAISTLLNYIVLDYYPGEEVNAGRIGLVIVLAGIVASIMAGIWLDKTKTYKGTSVFIYVSTVIGMFIFTYTMDHTKIWVVFITAGILGFFMTGYLPVGYEFAAEITYPEPEATSAGILTASAMFFGMVFTIIIRNIMLRFSVQIGNIVMGSILVLGAIMTICVRGVYLRQRAELTEVKDVVIGENEPYQEINSEKALIGQNLIQK</sequence>
<gene>
    <name evidence="20" type="ORF">LOTGIDRAFT_210705</name>
</gene>
<keyword evidence="8 18" id="KW-0472">Membrane</keyword>
<comment type="function">
    <text evidence="15">Uniporter that mediates the transport of extracellular choline and ethanolamine into cells, thereby playing a key role in phospholipid biosynthesis. Choline and ethanolamine are the precursors of phosphatidylcholine and phosphatidylethanolamine, respectively, the two most abundant phospholipids. Transport is not coupled with proton transport and is exclusively driven by the choline (or ethanolamine) gradient across the plasma membrane. Also acts as a heme b transporter that mediates heme efflux from the cytoplasm to the extracellular compartment.</text>
</comment>
<dbReference type="AlphaFoldDB" id="V3Z8Y4"/>
<feature type="transmembrane region" description="Helical" evidence="18">
    <location>
        <begin position="415"/>
        <end position="438"/>
    </location>
</feature>
<proteinExistence type="inferred from homology"/>
<feature type="transmembrane region" description="Helical" evidence="18">
    <location>
        <begin position="259"/>
        <end position="282"/>
    </location>
</feature>
<dbReference type="PANTHER" id="PTHR10924">
    <property type="entry name" value="MAJOR FACILITATOR SUPERFAMILY PROTEIN-RELATED"/>
    <property type="match status" value="1"/>
</dbReference>
<dbReference type="FunFam" id="1.20.1250.20:FF:000184">
    <property type="entry name" value="Feline leukemia virus subgroup C receptor-related protein 1"/>
    <property type="match status" value="1"/>
</dbReference>
<dbReference type="GO" id="GO:0097037">
    <property type="term" value="P:heme export"/>
    <property type="evidence" value="ECO:0007669"/>
    <property type="project" value="TreeGrafter"/>
</dbReference>
<dbReference type="HOGENOM" id="CLU_023132_0_1_1"/>
<evidence type="ECO:0000256" key="17">
    <source>
        <dbReference type="ARBA" id="ARBA00080886"/>
    </source>
</evidence>
<comment type="catalytic activity">
    <reaction evidence="11">
        <text>heme b(in) = heme b(out)</text>
        <dbReference type="Rhea" id="RHEA:75443"/>
        <dbReference type="ChEBI" id="CHEBI:60344"/>
    </reaction>
</comment>
<dbReference type="InterPro" id="IPR036259">
    <property type="entry name" value="MFS_trans_sf"/>
</dbReference>
<evidence type="ECO:0000256" key="2">
    <source>
        <dbReference type="ARBA" id="ARBA00022448"/>
    </source>
</evidence>
<keyword evidence="6 18" id="KW-1133">Transmembrane helix</keyword>
<feature type="transmembrane region" description="Helical" evidence="18">
    <location>
        <begin position="25"/>
        <end position="51"/>
    </location>
</feature>
<keyword evidence="21" id="KW-1185">Reference proteome</keyword>
<dbReference type="PROSITE" id="PS50850">
    <property type="entry name" value="MFS"/>
    <property type="match status" value="1"/>
</dbReference>
<keyword evidence="10" id="KW-0325">Glycoprotein</keyword>
<feature type="transmembrane region" description="Helical" evidence="18">
    <location>
        <begin position="100"/>
        <end position="121"/>
    </location>
</feature>
<feature type="domain" description="Major facilitator superfamily (MFS) profile" evidence="19">
    <location>
        <begin position="27"/>
        <end position="439"/>
    </location>
</feature>
<comment type="subcellular location">
    <subcellularLocation>
        <location evidence="1">Cell membrane</location>
        <topology evidence="1">Multi-pass membrane protein</topology>
    </subcellularLocation>
</comment>
<dbReference type="InterPro" id="IPR011701">
    <property type="entry name" value="MFS"/>
</dbReference>
<keyword evidence="2" id="KW-0813">Transport</keyword>
<dbReference type="OrthoDB" id="422206at2759"/>
<dbReference type="GO" id="GO:0005886">
    <property type="term" value="C:plasma membrane"/>
    <property type="evidence" value="ECO:0007669"/>
    <property type="project" value="UniProtKB-SubCell"/>
</dbReference>
<dbReference type="GO" id="GO:0006783">
    <property type="term" value="P:heme biosynthetic process"/>
    <property type="evidence" value="ECO:0007669"/>
    <property type="project" value="UniProtKB-ARBA"/>
</dbReference>
<keyword evidence="9" id="KW-0675">Receptor</keyword>
<evidence type="ECO:0000256" key="13">
    <source>
        <dbReference type="ARBA" id="ARBA00045087"/>
    </source>
</evidence>
<evidence type="ECO:0000313" key="21">
    <source>
        <dbReference type="Proteomes" id="UP000030746"/>
    </source>
</evidence>
<evidence type="ECO:0000259" key="19">
    <source>
        <dbReference type="PROSITE" id="PS50850"/>
    </source>
</evidence>
<feature type="transmembrane region" description="Helical" evidence="18">
    <location>
        <begin position="127"/>
        <end position="149"/>
    </location>
</feature>
<name>V3Z8Y4_LOTGI</name>
<evidence type="ECO:0000256" key="11">
    <source>
        <dbReference type="ARBA" id="ARBA00035075"/>
    </source>
</evidence>
<evidence type="ECO:0000256" key="12">
    <source>
        <dbReference type="ARBA" id="ARBA00036811"/>
    </source>
</evidence>
<feature type="transmembrane region" description="Helical" evidence="18">
    <location>
        <begin position="388"/>
        <end position="409"/>
    </location>
</feature>
<feature type="transmembrane region" description="Helical" evidence="18">
    <location>
        <begin position="326"/>
        <end position="342"/>
    </location>
</feature>